<dbReference type="PANTHER" id="PTHR45708:SF49">
    <property type="entry name" value="ENDOCHITINASE"/>
    <property type="match status" value="1"/>
</dbReference>
<dbReference type="InterPro" id="IPR050542">
    <property type="entry name" value="Glycosyl_Hydrlase18_Chitinase"/>
</dbReference>
<dbReference type="Proteomes" id="UP000232230">
    <property type="component" value="Chromosome"/>
</dbReference>
<evidence type="ECO:0000313" key="9">
    <source>
        <dbReference type="Proteomes" id="UP000232230"/>
    </source>
</evidence>
<evidence type="ECO:0000256" key="6">
    <source>
        <dbReference type="SAM" id="SignalP"/>
    </source>
</evidence>
<dbReference type="PANTHER" id="PTHR45708">
    <property type="entry name" value="ENDOCHITINASE"/>
    <property type="match status" value="1"/>
</dbReference>
<comment type="similarity">
    <text evidence="5">Belongs to the glycosyl hydrolase 18 family.</text>
</comment>
<dbReference type="AlphaFoldDB" id="A0A2K8NY17"/>
<dbReference type="GO" id="GO:0008843">
    <property type="term" value="F:endochitinase activity"/>
    <property type="evidence" value="ECO:0007669"/>
    <property type="project" value="UniProtKB-EC"/>
</dbReference>
<feature type="chain" id="PRO_5014875142" description="chitinase" evidence="6">
    <location>
        <begin position="19"/>
        <end position="351"/>
    </location>
</feature>
<evidence type="ECO:0000256" key="1">
    <source>
        <dbReference type="ARBA" id="ARBA00012729"/>
    </source>
</evidence>
<dbReference type="GO" id="GO:0008061">
    <property type="term" value="F:chitin binding"/>
    <property type="evidence" value="ECO:0007669"/>
    <property type="project" value="InterPro"/>
</dbReference>
<dbReference type="InterPro" id="IPR001223">
    <property type="entry name" value="Glyco_hydro18_cat"/>
</dbReference>
<reference evidence="8 9" key="1">
    <citation type="submission" date="2017-11" db="EMBL/GenBank/DDBJ databases">
        <title>Genome sequence of Entomoplasma somnilux PYAN-1 (ATCC 49194).</title>
        <authorList>
            <person name="Lo W.-S."/>
            <person name="Gasparich G.E."/>
            <person name="Kuo C.-H."/>
        </authorList>
    </citation>
    <scope>NUCLEOTIDE SEQUENCE [LARGE SCALE GENOMIC DNA]</scope>
    <source>
        <strain evidence="8 9">PYAN-1</strain>
    </source>
</reference>
<dbReference type="InterPro" id="IPR017853">
    <property type="entry name" value="GH"/>
</dbReference>
<dbReference type="RefSeq" id="WP_034942290.1">
    <property type="nucleotide sequence ID" value="NZ_CP024965.1"/>
</dbReference>
<evidence type="ECO:0000313" key="8">
    <source>
        <dbReference type="EMBL" id="ATZ18725.1"/>
    </source>
</evidence>
<dbReference type="Pfam" id="PF00704">
    <property type="entry name" value="Glyco_hydro_18"/>
    <property type="match status" value="1"/>
</dbReference>
<feature type="signal peptide" evidence="6">
    <location>
        <begin position="1"/>
        <end position="18"/>
    </location>
</feature>
<evidence type="ECO:0000256" key="4">
    <source>
        <dbReference type="RuleBase" id="RU000489"/>
    </source>
</evidence>
<accession>A0A2K8NY17</accession>
<feature type="domain" description="GH18" evidence="7">
    <location>
        <begin position="36"/>
        <end position="351"/>
    </location>
</feature>
<dbReference type="Gene3D" id="3.20.20.80">
    <property type="entry name" value="Glycosidases"/>
    <property type="match status" value="1"/>
</dbReference>
<dbReference type="KEGG" id="esx:ESOMN_v1c03430"/>
<proteinExistence type="inferred from homology"/>
<keyword evidence="6" id="KW-0732">Signal</keyword>
<gene>
    <name evidence="8" type="ORF">ESOMN_v1c03430</name>
</gene>
<evidence type="ECO:0000256" key="3">
    <source>
        <dbReference type="ARBA" id="ARBA00023295"/>
    </source>
</evidence>
<evidence type="ECO:0000256" key="5">
    <source>
        <dbReference type="RuleBase" id="RU004453"/>
    </source>
</evidence>
<keyword evidence="2 4" id="KW-0378">Hydrolase</keyword>
<name>A0A2K8NY17_9MOLU</name>
<dbReference type="InterPro" id="IPR011583">
    <property type="entry name" value="Chitinase_II/V-like_cat"/>
</dbReference>
<protein>
    <recommendedName>
        <fullName evidence="1">chitinase</fullName>
        <ecNumber evidence="1">3.2.1.14</ecNumber>
    </recommendedName>
</protein>
<dbReference type="EMBL" id="CP024965">
    <property type="protein sequence ID" value="ATZ18725.1"/>
    <property type="molecule type" value="Genomic_DNA"/>
</dbReference>
<sequence>MKVLLSLLSISGIGAGNAAALLQNQDQNMNQIKNDSLLIGYWHNWDNGGGYKGGLAKYMDLTDVPQDYDFINVSFLKAAYGNRIPDFVPAMPNRGNWTQAQKNQEFKNQVKILHDRGQKVILSLGGADAQIYLKSSDLEAFKAKIISLVNDYGFDGIDIDLEQNAINYADNRTVIPQALREVKDYLKTKNKYFYITMAPEFPYMHIGGEYIPYMAGLEGYYDWINPQFYNQAGDGVNVFADEQKELGLNGLWWLPQNNVKNKAEFLYLISKYITTGKDNFYQIDADKLVLGLPANNDAAANGQVKAGDIKKATSYLKSKNIYLRGMMTWSINWDKNTNYNFANIYKDEFYK</sequence>
<evidence type="ECO:0000256" key="2">
    <source>
        <dbReference type="ARBA" id="ARBA00022801"/>
    </source>
</evidence>
<dbReference type="PROSITE" id="PS01095">
    <property type="entry name" value="GH18_1"/>
    <property type="match status" value="1"/>
</dbReference>
<dbReference type="SUPFAM" id="SSF51445">
    <property type="entry name" value="(Trans)glycosidases"/>
    <property type="match status" value="1"/>
</dbReference>
<keyword evidence="3 4" id="KW-0326">Glycosidase</keyword>
<dbReference type="EC" id="3.2.1.14" evidence="1"/>
<organism evidence="8 9">
    <name type="scientific">Williamsoniiplasma somnilux</name>
    <dbReference type="NCBI Taxonomy" id="215578"/>
    <lineage>
        <taxon>Bacteria</taxon>
        <taxon>Bacillati</taxon>
        <taxon>Mycoplasmatota</taxon>
        <taxon>Mollicutes</taxon>
        <taxon>Entomoplasmatales</taxon>
        <taxon>Williamsoniiplasma</taxon>
    </lineage>
</organism>
<evidence type="ECO:0000259" key="7">
    <source>
        <dbReference type="PROSITE" id="PS51910"/>
    </source>
</evidence>
<dbReference type="InterPro" id="IPR001579">
    <property type="entry name" value="Glyco_hydro_18_chit_AS"/>
</dbReference>
<dbReference type="GO" id="GO:0005975">
    <property type="term" value="P:carbohydrate metabolic process"/>
    <property type="evidence" value="ECO:0007669"/>
    <property type="project" value="InterPro"/>
</dbReference>
<dbReference type="SMART" id="SM00636">
    <property type="entry name" value="Glyco_18"/>
    <property type="match status" value="1"/>
</dbReference>
<keyword evidence="9" id="KW-1185">Reference proteome</keyword>
<dbReference type="PROSITE" id="PS51910">
    <property type="entry name" value="GH18_2"/>
    <property type="match status" value="1"/>
</dbReference>